<sequence>MNAAATLLFALKLYVACMLAFVASVHLGLEQNYWASVTCVALANPISANVRSKALYRLLGTLGAGVTALAIGGLFGILSFPVVLASGVVATLGFTVAAANRTPRAYALQLFAVTLCLIAVGNVEHPGRLFDIALLRVTEICIGIAAITLVDGLAPTALGPSVRTRLRRWLPEVRQWLDDAVAGNVATDVAAQHRLKAVADLSALSLVAEQLRFDSTVSNRQHRLLFALQRRLARLVPLIGALEATTAGSSRLHDPAWRTRIVATRQRDLARARQAWTDIQVLDDALEKGDPLPPHLERSLATSQPLPLAPDHHHALRIGGGCALAYALICLLWWATGWAQGPNMLIMGTVTLAFFGIFDGANLAAMKFGRFAALSVALSVVLGYLLLPMAQSFTGFALACALVILPLAVWSIEEPLAILLLALTLSNAGLASHYQPQDFGTFLDMAAGTLIGIFIGFFCLLLVKRMGAEAASKRLQEDGRQDLATLGRTADRDVEDAFLERDLDRIGQLGARATGANAVAAAHLFRQLRLGHSLVHLQRATHYVTGIERDLLDALMRRLHRELAGAASPGMLGDHLDRVLRRDILLGSPDGDALTDALVHLRLALEPVPAQNGEAA</sequence>
<evidence type="ECO:0000313" key="2">
    <source>
        <dbReference type="EMBL" id="EKT4091017.1"/>
    </source>
</evidence>
<proteinExistence type="predicted"/>
<dbReference type="GO" id="GO:0022857">
    <property type="term" value="F:transmembrane transporter activity"/>
    <property type="evidence" value="ECO:0007669"/>
    <property type="project" value="InterPro"/>
</dbReference>
<feature type="transmembrane region" description="Helical" evidence="1">
    <location>
        <begin position="7"/>
        <end position="27"/>
    </location>
</feature>
<dbReference type="AlphaFoldDB" id="A0AAI9FT84"/>
<name>A0AAI9FT84_STEMA</name>
<feature type="transmembrane region" description="Helical" evidence="1">
    <location>
        <begin position="33"/>
        <end position="51"/>
    </location>
</feature>
<organism evidence="2 3">
    <name type="scientific">Stenotrophomonas maltophilia</name>
    <name type="common">Pseudomonas maltophilia</name>
    <name type="synonym">Xanthomonas maltophilia</name>
    <dbReference type="NCBI Taxonomy" id="40324"/>
    <lineage>
        <taxon>Bacteria</taxon>
        <taxon>Pseudomonadati</taxon>
        <taxon>Pseudomonadota</taxon>
        <taxon>Gammaproteobacteria</taxon>
        <taxon>Lysobacterales</taxon>
        <taxon>Lysobacteraceae</taxon>
        <taxon>Stenotrophomonas</taxon>
        <taxon>Stenotrophomonas maltophilia group</taxon>
    </lineage>
</organism>
<feature type="transmembrane region" description="Helical" evidence="1">
    <location>
        <begin position="441"/>
        <end position="463"/>
    </location>
</feature>
<gene>
    <name evidence="2" type="ORF">QEG23_000490</name>
</gene>
<dbReference type="InterPro" id="IPR006726">
    <property type="entry name" value="PHBA_efflux_AaeB/fusaric-R"/>
</dbReference>
<dbReference type="GO" id="GO:0005886">
    <property type="term" value="C:plasma membrane"/>
    <property type="evidence" value="ECO:0007669"/>
    <property type="project" value="InterPro"/>
</dbReference>
<feature type="transmembrane region" description="Helical" evidence="1">
    <location>
        <begin position="135"/>
        <end position="158"/>
    </location>
</feature>
<protein>
    <submittedName>
        <fullName evidence="2">FUSC family protein</fullName>
    </submittedName>
</protein>
<feature type="transmembrane region" description="Helical" evidence="1">
    <location>
        <begin position="106"/>
        <end position="123"/>
    </location>
</feature>
<feature type="transmembrane region" description="Helical" evidence="1">
    <location>
        <begin position="368"/>
        <end position="387"/>
    </location>
</feature>
<keyword evidence="1" id="KW-0472">Membrane</keyword>
<feature type="transmembrane region" description="Helical" evidence="1">
    <location>
        <begin position="341"/>
        <end position="361"/>
    </location>
</feature>
<feature type="transmembrane region" description="Helical" evidence="1">
    <location>
        <begin position="315"/>
        <end position="335"/>
    </location>
</feature>
<reference evidence="2" key="1">
    <citation type="submission" date="2022-07" db="EMBL/GenBank/DDBJ databases">
        <authorList>
            <consortium name="DAFM: The Division of Animal and Food Microbiology"/>
        </authorList>
    </citation>
    <scope>NUCLEOTIDE SEQUENCE</scope>
    <source>
        <strain evidence="2">19MO01SH01-2</strain>
    </source>
</reference>
<keyword evidence="1" id="KW-1133">Transmembrane helix</keyword>
<feature type="transmembrane region" description="Helical" evidence="1">
    <location>
        <begin position="393"/>
        <end position="410"/>
    </location>
</feature>
<dbReference type="Pfam" id="PF04632">
    <property type="entry name" value="FUSC"/>
    <property type="match status" value="1"/>
</dbReference>
<feature type="transmembrane region" description="Helical" evidence="1">
    <location>
        <begin position="58"/>
        <end position="77"/>
    </location>
</feature>
<dbReference type="Proteomes" id="UP001218208">
    <property type="component" value="Unassembled WGS sequence"/>
</dbReference>
<evidence type="ECO:0000256" key="1">
    <source>
        <dbReference type="SAM" id="Phobius"/>
    </source>
</evidence>
<keyword evidence="1" id="KW-0812">Transmembrane</keyword>
<dbReference type="EMBL" id="ABLOJW010000002">
    <property type="protein sequence ID" value="EKT4091017.1"/>
    <property type="molecule type" value="Genomic_DNA"/>
</dbReference>
<evidence type="ECO:0000313" key="3">
    <source>
        <dbReference type="Proteomes" id="UP001218208"/>
    </source>
</evidence>
<accession>A0AAI9FT84</accession>
<comment type="caution">
    <text evidence="2">The sequence shown here is derived from an EMBL/GenBank/DDBJ whole genome shotgun (WGS) entry which is preliminary data.</text>
</comment>